<name>A0A562RL06_9BURK</name>
<sequence length="450" mass="44537">MTTDNRSMNIANSPISAYLQGGSGLQGTATTKSASGTAARSAGVQVLDGRIEKDATRLATLGALSTTLDGLQATLKSLKTHGMQFSAAATGTAVGVTLTSASPALATHQVEVQQLAQAQQLVAPAVKDASAPLGTGAITVIRVSVGDATKTVRIDGASSSLAGIADKLRAAGVDAEVVPGEKGYQLRMTGQTGAANAMRIEVAGDATLEDMLTWQPPEPTGLKQTAGPRDAQLTVDGKAIRSASNTLAGAVAGVTLTLKAPGSSTVTLSGDAGAIGRNVQDFAAAVNGLGKGLAALKGEDAATNSVVGQVSAQVARTLQGSDTAALAAIGITVRGGTLAVDAERLDAAIAADPQAVMDLFAEPGNGLADRLAASLAQQLGHGGAVATTAAKTQDEIAALAEQRDALAALDTAAAGTAAGTPDYTGAGAGGYTLSGLLQQTSRLSLFDFIV</sequence>
<dbReference type="GO" id="GO:0009421">
    <property type="term" value="C:bacterial-type flagellum filament cap"/>
    <property type="evidence" value="ECO:0007669"/>
    <property type="project" value="InterPro"/>
</dbReference>
<keyword evidence="8" id="KW-0966">Cell projection</keyword>
<comment type="similarity">
    <text evidence="1 5">Belongs to the FliD family.</text>
</comment>
<dbReference type="Pfam" id="PF07195">
    <property type="entry name" value="FliD_C"/>
    <property type="match status" value="1"/>
</dbReference>
<dbReference type="GO" id="GO:0007155">
    <property type="term" value="P:cell adhesion"/>
    <property type="evidence" value="ECO:0007669"/>
    <property type="project" value="InterPro"/>
</dbReference>
<comment type="caution">
    <text evidence="8">The sequence shown here is derived from an EMBL/GenBank/DDBJ whole genome shotgun (WGS) entry which is preliminary data.</text>
</comment>
<dbReference type="Proteomes" id="UP000318431">
    <property type="component" value="Unassembled WGS sequence"/>
</dbReference>
<evidence type="ECO:0000256" key="3">
    <source>
        <dbReference type="ARBA" id="ARBA00023054"/>
    </source>
</evidence>
<accession>A0A562RL06</accession>
<evidence type="ECO:0000256" key="4">
    <source>
        <dbReference type="ARBA" id="ARBA00023143"/>
    </source>
</evidence>
<keyword evidence="8" id="KW-0969">Cilium</keyword>
<proteinExistence type="inferred from homology"/>
<organism evidence="8 9">
    <name type="scientific">Pseudoduganella lurida</name>
    <dbReference type="NCBI Taxonomy" id="1036180"/>
    <lineage>
        <taxon>Bacteria</taxon>
        <taxon>Pseudomonadati</taxon>
        <taxon>Pseudomonadota</taxon>
        <taxon>Betaproteobacteria</taxon>
        <taxon>Burkholderiales</taxon>
        <taxon>Oxalobacteraceae</taxon>
        <taxon>Telluria group</taxon>
        <taxon>Pseudoduganella</taxon>
    </lineage>
</organism>
<dbReference type="InterPro" id="IPR003481">
    <property type="entry name" value="FliD_N"/>
</dbReference>
<keyword evidence="9" id="KW-1185">Reference proteome</keyword>
<feature type="domain" description="Flagellar hook-associated protein 2 N-terminal" evidence="6">
    <location>
        <begin position="38"/>
        <end position="119"/>
    </location>
</feature>
<dbReference type="AlphaFoldDB" id="A0A562RL06"/>
<dbReference type="EMBL" id="VLLB01000001">
    <property type="protein sequence ID" value="TWI69728.1"/>
    <property type="molecule type" value="Genomic_DNA"/>
</dbReference>
<protein>
    <recommendedName>
        <fullName evidence="5">Flagellar hook-associated protein 2</fullName>
        <shortName evidence="5">HAP2</shortName>
    </recommendedName>
    <alternativeName>
        <fullName evidence="5">Flagellar cap protein</fullName>
    </alternativeName>
</protein>
<evidence type="ECO:0000259" key="6">
    <source>
        <dbReference type="Pfam" id="PF02465"/>
    </source>
</evidence>
<dbReference type="InterPro" id="IPR010809">
    <property type="entry name" value="FliD_C"/>
</dbReference>
<feature type="domain" description="Flagellar hook-associated protein 2 C-terminal" evidence="7">
    <location>
        <begin position="230"/>
        <end position="406"/>
    </location>
</feature>
<dbReference type="GO" id="GO:0071973">
    <property type="term" value="P:bacterial-type flagellum-dependent cell motility"/>
    <property type="evidence" value="ECO:0007669"/>
    <property type="project" value="TreeGrafter"/>
</dbReference>
<comment type="subunit">
    <text evidence="2 5">Homopentamer.</text>
</comment>
<gene>
    <name evidence="8" type="ORF">IP91_00801</name>
</gene>
<evidence type="ECO:0000313" key="9">
    <source>
        <dbReference type="Proteomes" id="UP000318431"/>
    </source>
</evidence>
<keyword evidence="5" id="KW-0964">Secreted</keyword>
<comment type="function">
    <text evidence="5">Required for morphogenesis and for the elongation of the flagellar filament by facilitating polymerization of the flagellin monomers at the tip of growing filament. Forms a capping structure, which prevents flagellin subunits (transported through the central channel of the flagellum) from leaking out without polymerization at the distal end.</text>
</comment>
<keyword evidence="8" id="KW-0282">Flagellum</keyword>
<dbReference type="InterPro" id="IPR040026">
    <property type="entry name" value="FliD"/>
</dbReference>
<evidence type="ECO:0000256" key="2">
    <source>
        <dbReference type="ARBA" id="ARBA00011255"/>
    </source>
</evidence>
<dbReference type="Pfam" id="PF02465">
    <property type="entry name" value="FliD_N"/>
    <property type="match status" value="1"/>
</dbReference>
<evidence type="ECO:0000313" key="8">
    <source>
        <dbReference type="EMBL" id="TWI69728.1"/>
    </source>
</evidence>
<evidence type="ECO:0000256" key="1">
    <source>
        <dbReference type="ARBA" id="ARBA00009764"/>
    </source>
</evidence>
<dbReference type="RefSeq" id="WP_145647466.1">
    <property type="nucleotide sequence ID" value="NZ_VLLB01000001.1"/>
</dbReference>
<dbReference type="OrthoDB" id="8771769at2"/>
<keyword evidence="4 5" id="KW-0975">Bacterial flagellum</keyword>
<dbReference type="PANTHER" id="PTHR30288:SF0">
    <property type="entry name" value="FLAGELLAR HOOK-ASSOCIATED PROTEIN 2"/>
    <property type="match status" value="1"/>
</dbReference>
<reference evidence="8 9" key="1">
    <citation type="journal article" date="2015" name="Stand. Genomic Sci.">
        <title>Genomic Encyclopedia of Bacterial and Archaeal Type Strains, Phase III: the genomes of soil and plant-associated and newly described type strains.</title>
        <authorList>
            <person name="Whitman W.B."/>
            <person name="Woyke T."/>
            <person name="Klenk H.P."/>
            <person name="Zhou Y."/>
            <person name="Lilburn T.G."/>
            <person name="Beck B.J."/>
            <person name="De Vos P."/>
            <person name="Vandamme P."/>
            <person name="Eisen J.A."/>
            <person name="Garrity G."/>
            <person name="Hugenholtz P."/>
            <person name="Kyrpides N.C."/>
        </authorList>
    </citation>
    <scope>NUCLEOTIDE SEQUENCE [LARGE SCALE GENOMIC DNA]</scope>
    <source>
        <strain evidence="8 9">CGMCC 1.10822</strain>
    </source>
</reference>
<keyword evidence="3" id="KW-0175">Coiled coil</keyword>
<evidence type="ECO:0000259" key="7">
    <source>
        <dbReference type="Pfam" id="PF07195"/>
    </source>
</evidence>
<comment type="subcellular location">
    <subcellularLocation>
        <location evidence="5">Secreted</location>
    </subcellularLocation>
    <subcellularLocation>
        <location evidence="5">Bacterial flagellum</location>
    </subcellularLocation>
</comment>
<dbReference type="PANTHER" id="PTHR30288">
    <property type="entry name" value="FLAGELLAR CAP/ASSEMBLY PROTEIN FLID"/>
    <property type="match status" value="1"/>
</dbReference>
<evidence type="ECO:0000256" key="5">
    <source>
        <dbReference type="RuleBase" id="RU362066"/>
    </source>
</evidence>